<dbReference type="Pfam" id="PF12790">
    <property type="entry name" value="T6SS-SciN"/>
    <property type="match status" value="1"/>
</dbReference>
<dbReference type="InterPro" id="IPR017734">
    <property type="entry name" value="T6SS_SciN"/>
</dbReference>
<dbReference type="NCBIfam" id="TIGR03352">
    <property type="entry name" value="VI_chp_3"/>
    <property type="match status" value="1"/>
</dbReference>
<dbReference type="AlphaFoldDB" id="A0AA37I9N9"/>
<keyword evidence="2" id="KW-0449">Lipoprotein</keyword>
<gene>
    <name evidence="2" type="primary">tssJ</name>
    <name evidence="2" type="ORF">CBA19CS42_08825</name>
</gene>
<feature type="compositionally biased region" description="Low complexity" evidence="1">
    <location>
        <begin position="235"/>
        <end position="247"/>
    </location>
</feature>
<evidence type="ECO:0000313" key="2">
    <source>
        <dbReference type="EMBL" id="GJH24603.1"/>
    </source>
</evidence>
<organism evidence="2 3">
    <name type="scientific">Caballeronia novacaledonica</name>
    <dbReference type="NCBI Taxonomy" id="1544861"/>
    <lineage>
        <taxon>Bacteria</taxon>
        <taxon>Pseudomonadati</taxon>
        <taxon>Pseudomonadota</taxon>
        <taxon>Betaproteobacteria</taxon>
        <taxon>Burkholderiales</taxon>
        <taxon>Burkholderiaceae</taxon>
        <taxon>Caballeronia</taxon>
    </lineage>
</organism>
<dbReference type="InterPro" id="IPR038706">
    <property type="entry name" value="Type_VI_SciN-like_sf"/>
</dbReference>
<name>A0AA37I9N9_9BURK</name>
<accession>A0AA37I9N9</accession>
<comment type="caution">
    <text evidence="2">The sequence shown here is derived from an EMBL/GenBank/DDBJ whole genome shotgun (WGS) entry which is preliminary data.</text>
</comment>
<protein>
    <submittedName>
        <fullName evidence="2">Type VI secretion system lipoprotein TssJ</fullName>
    </submittedName>
</protein>
<dbReference type="Gene3D" id="2.60.40.4150">
    <property type="entry name" value="Type VI secretion system, lipoprotein SciN"/>
    <property type="match status" value="1"/>
</dbReference>
<feature type="region of interest" description="Disordered" evidence="1">
    <location>
        <begin position="222"/>
        <end position="257"/>
    </location>
</feature>
<dbReference type="EMBL" id="BPUS01000002">
    <property type="protein sequence ID" value="GJH24603.1"/>
    <property type="molecule type" value="Genomic_DNA"/>
</dbReference>
<evidence type="ECO:0000313" key="3">
    <source>
        <dbReference type="Proteomes" id="UP001055111"/>
    </source>
</evidence>
<proteinExistence type="predicted"/>
<dbReference type="RefSeq" id="WP_238211048.1">
    <property type="nucleotide sequence ID" value="NZ_BPUQ01000005.1"/>
</dbReference>
<reference evidence="2" key="1">
    <citation type="submission" date="2022-09" db="EMBL/GenBank/DDBJ databases">
        <title>Isolation and characterization of 3-chlorobenzoate degrading bacteria from soils in Shizuoka.</title>
        <authorList>
            <person name="Ifat A."/>
            <person name="Ogawa N."/>
            <person name="Kimbara K."/>
            <person name="Moriuchi R."/>
            <person name="Dohra H."/>
            <person name="Shintani M."/>
        </authorList>
    </citation>
    <scope>NUCLEOTIDE SEQUENCE</scope>
    <source>
        <strain evidence="2">19CS4-2</strain>
    </source>
</reference>
<sequence length="257" mass="26805">MAVAVMKNDAATRGKNRGRAMRRMASLACAAAVLALTGCGSAPPKDPLADVTWSYATDAVMFEITADPGLNQYDGQSHTLLLGVYETGDAQAFRNLSADPNALAETMATGKVPQTFSQFSRYVVAPGQHSYLILDRAQSTRSIGLVAGYAQFGVANAARQFDVPVVTKTSGFIFRTHTKLPGPLVVRLNLGAQGILNAEVQPGGPDAATLQRAQQLEGGGKEIRLSDKPAGQDGSGATTGVVGAASSQDTPLRKLSN</sequence>
<dbReference type="Proteomes" id="UP001055111">
    <property type="component" value="Unassembled WGS sequence"/>
</dbReference>
<evidence type="ECO:0000256" key="1">
    <source>
        <dbReference type="SAM" id="MobiDB-lite"/>
    </source>
</evidence>